<reference evidence="1 2" key="1">
    <citation type="submission" date="2015-01" db="EMBL/GenBank/DDBJ databases">
        <authorList>
            <person name="Xiang T."/>
            <person name="Song Y."/>
            <person name="Huang L."/>
            <person name="Wang B."/>
            <person name="Wu P."/>
        </authorList>
    </citation>
    <scope>NUCLEOTIDE SEQUENCE [LARGE SCALE GENOMIC DNA]</scope>
    <source>
        <strain evidence="1 2">Cc12</strain>
    </source>
</reference>
<dbReference type="RefSeq" id="WP_041999834.1">
    <property type="nucleotide sequence ID" value="NZ_CP022382.1"/>
</dbReference>
<dbReference type="InterPro" id="IPR003795">
    <property type="entry name" value="DUF192"/>
</dbReference>
<proteinExistence type="predicted"/>
<dbReference type="GeneID" id="69579403"/>
<gene>
    <name evidence="1" type="ORF">CCAN12_610024</name>
</gene>
<evidence type="ECO:0000313" key="2">
    <source>
        <dbReference type="Proteomes" id="UP000044026"/>
    </source>
</evidence>
<dbReference type="Gene3D" id="2.60.120.1140">
    <property type="entry name" value="Protein of unknown function DUF192"/>
    <property type="match status" value="1"/>
</dbReference>
<sequence>MQFFRKYFVVLAFVLVGIAAVAYIAPMLMGKEETLTSNQIKTAEIDFTHEGDLSIFKGDKLLKKIAIEFANSPSERELGLMYRQTMQQNQGMLFVFPDEQIRTFYMKNTFLPLDIIYINANKEIISIVKNARPMDETSLPSEKPAKYVLEINAGLTDAWGIEIGDHISY</sequence>
<dbReference type="PANTHER" id="PTHR37953:SF1">
    <property type="entry name" value="UPF0127 PROTEIN MJ1496"/>
    <property type="match status" value="1"/>
</dbReference>
<accession>A0A0B7HA61</accession>
<dbReference type="PANTHER" id="PTHR37953">
    <property type="entry name" value="UPF0127 PROTEIN MJ1496"/>
    <property type="match status" value="1"/>
</dbReference>
<organism evidence="1 2">
    <name type="scientific">Capnocytophaga canimorsus</name>
    <dbReference type="NCBI Taxonomy" id="28188"/>
    <lineage>
        <taxon>Bacteria</taxon>
        <taxon>Pseudomonadati</taxon>
        <taxon>Bacteroidota</taxon>
        <taxon>Flavobacteriia</taxon>
        <taxon>Flavobacteriales</taxon>
        <taxon>Flavobacteriaceae</taxon>
        <taxon>Capnocytophaga</taxon>
    </lineage>
</organism>
<dbReference type="EMBL" id="CDOE01000058">
    <property type="protein sequence ID" value="CEN35434.1"/>
    <property type="molecule type" value="Genomic_DNA"/>
</dbReference>
<dbReference type="Proteomes" id="UP000044026">
    <property type="component" value="Unassembled WGS sequence"/>
</dbReference>
<name>A0A0B7HA61_9FLAO</name>
<dbReference type="InterPro" id="IPR038695">
    <property type="entry name" value="Saro_0823-like_sf"/>
</dbReference>
<protein>
    <submittedName>
        <fullName evidence="1">Uncharacterized protein</fullName>
    </submittedName>
</protein>
<evidence type="ECO:0000313" key="1">
    <source>
        <dbReference type="EMBL" id="CEN35434.1"/>
    </source>
</evidence>
<dbReference type="AlphaFoldDB" id="A0A0B7HA61"/>
<dbReference type="Pfam" id="PF02643">
    <property type="entry name" value="DUF192"/>
    <property type="match status" value="1"/>
</dbReference>